<evidence type="ECO:0000259" key="2">
    <source>
        <dbReference type="Pfam" id="PF09758"/>
    </source>
</evidence>
<accession>A0A1J4JS74</accession>
<dbReference type="GO" id="GO:0016197">
    <property type="term" value="P:endosomal transport"/>
    <property type="evidence" value="ECO:0007669"/>
    <property type="project" value="TreeGrafter"/>
</dbReference>
<evidence type="ECO:0000313" key="3">
    <source>
        <dbReference type="EMBL" id="OHT01610.1"/>
    </source>
</evidence>
<dbReference type="PANTHER" id="PTHR21481">
    <property type="entry name" value="PROTEIN CLEC16A"/>
    <property type="match status" value="1"/>
</dbReference>
<protein>
    <recommendedName>
        <fullName evidence="2">FPL domain-containing protein</fullName>
    </recommendedName>
</protein>
<dbReference type="AlphaFoldDB" id="A0A1J4JS74"/>
<reference evidence="3" key="1">
    <citation type="submission" date="2016-10" db="EMBL/GenBank/DDBJ databases">
        <authorList>
            <person name="Benchimol M."/>
            <person name="Almeida L.G."/>
            <person name="Vasconcelos A.T."/>
            <person name="Perreira-Neves A."/>
            <person name="Rosa I.A."/>
            <person name="Tasca T."/>
            <person name="Bogo M.R."/>
            <person name="de Souza W."/>
        </authorList>
    </citation>
    <scope>NUCLEOTIDE SEQUENCE [LARGE SCALE GENOMIC DNA]</scope>
    <source>
        <strain evidence="3">K</strain>
    </source>
</reference>
<feature type="domain" description="FPL" evidence="2">
    <location>
        <begin position="53"/>
        <end position="178"/>
    </location>
</feature>
<dbReference type="EMBL" id="MLAK01000904">
    <property type="protein sequence ID" value="OHT01610.1"/>
    <property type="molecule type" value="Genomic_DNA"/>
</dbReference>
<proteinExistence type="predicted"/>
<dbReference type="InterPro" id="IPR019155">
    <property type="entry name" value="CLEC16A/TT9_N"/>
</dbReference>
<comment type="caution">
    <text evidence="3">The sequence shown here is derived from an EMBL/GenBank/DDBJ whole genome shotgun (WGS) entry which is preliminary data.</text>
</comment>
<dbReference type="GO" id="GO:1901096">
    <property type="term" value="P:regulation of autophagosome maturation"/>
    <property type="evidence" value="ECO:0007669"/>
    <property type="project" value="TreeGrafter"/>
</dbReference>
<name>A0A1J4JS74_9EUKA</name>
<evidence type="ECO:0000313" key="4">
    <source>
        <dbReference type="Proteomes" id="UP000179807"/>
    </source>
</evidence>
<dbReference type="GeneID" id="94828430"/>
<dbReference type="Proteomes" id="UP000179807">
    <property type="component" value="Unassembled WGS sequence"/>
</dbReference>
<dbReference type="GO" id="GO:0006914">
    <property type="term" value="P:autophagy"/>
    <property type="evidence" value="ECO:0007669"/>
    <property type="project" value="UniProtKB-KW"/>
</dbReference>
<keyword evidence="4" id="KW-1185">Reference proteome</keyword>
<dbReference type="Pfam" id="PF09758">
    <property type="entry name" value="FPL"/>
    <property type="match status" value="1"/>
</dbReference>
<dbReference type="InterPro" id="IPR039272">
    <property type="entry name" value="CLEC16A/TT9"/>
</dbReference>
<dbReference type="OrthoDB" id="294052at2759"/>
<gene>
    <name evidence="3" type="ORF">TRFO_07518</name>
</gene>
<dbReference type="GO" id="GO:0005770">
    <property type="term" value="C:late endosome"/>
    <property type="evidence" value="ECO:0007669"/>
    <property type="project" value="TreeGrafter"/>
</dbReference>
<keyword evidence="1" id="KW-0072">Autophagy</keyword>
<organism evidence="3 4">
    <name type="scientific">Tritrichomonas foetus</name>
    <dbReference type="NCBI Taxonomy" id="1144522"/>
    <lineage>
        <taxon>Eukaryota</taxon>
        <taxon>Metamonada</taxon>
        <taxon>Parabasalia</taxon>
        <taxon>Tritrichomonadida</taxon>
        <taxon>Tritrichomonadidae</taxon>
        <taxon>Tritrichomonas</taxon>
    </lineage>
</organism>
<dbReference type="PANTHER" id="PTHR21481:SF0">
    <property type="entry name" value="PROTEIN CLEC16A"/>
    <property type="match status" value="1"/>
</dbReference>
<dbReference type="RefSeq" id="XP_068354746.1">
    <property type="nucleotide sequence ID" value="XM_068493726.1"/>
</dbReference>
<dbReference type="VEuPathDB" id="TrichDB:TRFO_07518"/>
<dbReference type="GO" id="GO:0007034">
    <property type="term" value="P:vacuolar transport"/>
    <property type="evidence" value="ECO:0007669"/>
    <property type="project" value="TreeGrafter"/>
</dbReference>
<sequence>MSDFDFENLEPVCETVTRSFSDETLGQFMAQLDEIPNVMANSTTSTKDKLISMQNANIFIAINEIFKNQVDVRTQLKILKFWDFVISTCSSPEELAILFTDNVTNNLINYHFDFTSTEVIQSYVTVLKGISLKAKKIDPANFLTQNETECPLYSHCISFISSKDSIVVSAARLVVLNMCLIKYPPLQAFISDQVSREPLESLIENIGEDELSFLGDFLNVAPLTLKSLVITRLRKKLTNCALPLLCRAATFLCDSPAHSMLVETLSTRIHMFPVTSPLTLGLLLYCLEKRLILLDAAIKWGLIQSPEIPRFSKETKKVIAHGDFCDELKEVLTQRLSIPCTALSLRCLEMIYKDIPKPVLDVNTRIMEELKTFNSNKIVQIILESPEARQRCDIEFLLENQLAEPETDDEKIALLQLAEVQSSIGRWRGKRFQWFTLGELSNDDANTGVHSSEFGPIGNENVKEFRTVDDKTISLSKAGLTLTDGRKLPTSSIYLKKKNGKVRKYADIVYVQFDKNARSIIALQNKKVEQFHIEFPSTSVSLSFEAEMIIIQKELMARMFEQLEK</sequence>
<evidence type="ECO:0000256" key="1">
    <source>
        <dbReference type="ARBA" id="ARBA00023006"/>
    </source>
</evidence>
<dbReference type="GO" id="GO:0005794">
    <property type="term" value="C:Golgi apparatus"/>
    <property type="evidence" value="ECO:0007669"/>
    <property type="project" value="TreeGrafter"/>
</dbReference>